<accession>A0A1W1UWZ9</accession>
<evidence type="ECO:0000256" key="1">
    <source>
        <dbReference type="ARBA" id="ARBA00010062"/>
    </source>
</evidence>
<dbReference type="PANTHER" id="PTHR47151">
    <property type="entry name" value="LEU/ILE/VAL-BINDING ABC TRANSPORTER SUBUNIT"/>
    <property type="match status" value="1"/>
</dbReference>
<dbReference type="Proteomes" id="UP000192582">
    <property type="component" value="Unassembled WGS sequence"/>
</dbReference>
<dbReference type="CDD" id="cd06342">
    <property type="entry name" value="PBP1_ABC_LIVBP-like"/>
    <property type="match status" value="1"/>
</dbReference>
<reference evidence="5 6" key="1">
    <citation type="submission" date="2017-04" db="EMBL/GenBank/DDBJ databases">
        <authorList>
            <person name="Afonso C.L."/>
            <person name="Miller P.J."/>
            <person name="Scott M.A."/>
            <person name="Spackman E."/>
            <person name="Goraichik I."/>
            <person name="Dimitrov K.M."/>
            <person name="Suarez D.L."/>
            <person name="Swayne D.E."/>
        </authorList>
    </citation>
    <scope>NUCLEOTIDE SEQUENCE [LARGE SCALE GENOMIC DNA]</scope>
    <source>
        <strain evidence="5 6">KR-140</strain>
    </source>
</reference>
<evidence type="ECO:0000259" key="4">
    <source>
        <dbReference type="Pfam" id="PF13458"/>
    </source>
</evidence>
<feature type="signal peptide" evidence="3">
    <location>
        <begin position="1"/>
        <end position="19"/>
    </location>
</feature>
<dbReference type="OrthoDB" id="9783240at2"/>
<evidence type="ECO:0000313" key="5">
    <source>
        <dbReference type="EMBL" id="SMB85617.1"/>
    </source>
</evidence>
<evidence type="ECO:0000256" key="3">
    <source>
        <dbReference type="SAM" id="SignalP"/>
    </source>
</evidence>
<evidence type="ECO:0000256" key="2">
    <source>
        <dbReference type="ARBA" id="ARBA00022729"/>
    </source>
</evidence>
<proteinExistence type="inferred from homology"/>
<feature type="domain" description="Leucine-binding protein" evidence="4">
    <location>
        <begin position="21"/>
        <end position="368"/>
    </location>
</feature>
<dbReference type="Pfam" id="PF13458">
    <property type="entry name" value="Peripla_BP_6"/>
    <property type="match status" value="1"/>
</dbReference>
<protein>
    <submittedName>
        <fullName evidence="5">Amino acid/amide ABC transporter substrate-binding protein, HAAT family</fullName>
    </submittedName>
</protein>
<dbReference type="Gene3D" id="3.40.50.2300">
    <property type="match status" value="2"/>
</dbReference>
<evidence type="ECO:0000313" key="6">
    <source>
        <dbReference type="Proteomes" id="UP000192582"/>
    </source>
</evidence>
<keyword evidence="6" id="KW-1185">Reference proteome</keyword>
<dbReference type="AlphaFoldDB" id="A0A1W1UWZ9"/>
<dbReference type="SUPFAM" id="SSF53822">
    <property type="entry name" value="Periplasmic binding protein-like I"/>
    <property type="match status" value="1"/>
</dbReference>
<gene>
    <name evidence="5" type="ORF">SAMN00790413_03475</name>
</gene>
<dbReference type="EMBL" id="FWWU01000008">
    <property type="protein sequence ID" value="SMB85617.1"/>
    <property type="molecule type" value="Genomic_DNA"/>
</dbReference>
<dbReference type="RefSeq" id="WP_084047406.1">
    <property type="nucleotide sequence ID" value="NZ_FWWU01000008.1"/>
</dbReference>
<dbReference type="InterPro" id="IPR028082">
    <property type="entry name" value="Peripla_BP_I"/>
</dbReference>
<sequence length="386" mass="40896">MKNYTLILSTLLLSNAANAATVKIGVLAPVTGSISAIGLDVKRGAELAVAQRRAEFARMGITLETVLLDDQGDATTGAAQVENAMKDPLLLGVIGPTKSGVSLKVGEMLARSTNPLPFISPASTNDDLTKNKWTFFFRMTSPDGAQADTAATYIAREIKAKSVFIVSDNQTFANGIAGVLGAELKQRRISTQLGAANVGDVKAQAALVERIKAAKPDLVFYAGLYDGGGPFIRALRAAGVTTSFMGGNGLDSPEFVRLAQGDAGGTRFITGFGPVQNYVNGQNYISDFQKAYNTPPAVRSAFTYDSMNTMLNALANSYHSLRKVPTRAQLISAVQSVNSPTNRNVTGAIAFTPTGERRSSPMFVVEIDAHTLATNVIYGTRYAAPR</sequence>
<comment type="similarity">
    <text evidence="1">Belongs to the leucine-binding protein family.</text>
</comment>
<feature type="chain" id="PRO_5012280533" evidence="3">
    <location>
        <begin position="20"/>
        <end position="386"/>
    </location>
</feature>
<dbReference type="PANTHER" id="PTHR47151:SF2">
    <property type="entry name" value="AMINO ACID BINDING PROTEIN"/>
    <property type="match status" value="1"/>
</dbReference>
<organism evidence="5 6">
    <name type="scientific">Deinococcus hopiensis KR-140</name>
    <dbReference type="NCBI Taxonomy" id="695939"/>
    <lineage>
        <taxon>Bacteria</taxon>
        <taxon>Thermotogati</taxon>
        <taxon>Deinococcota</taxon>
        <taxon>Deinococci</taxon>
        <taxon>Deinococcales</taxon>
        <taxon>Deinococcaceae</taxon>
        <taxon>Deinococcus</taxon>
    </lineage>
</organism>
<dbReference type="STRING" id="695939.SAMN00790413_03475"/>
<dbReference type="InterPro" id="IPR028081">
    <property type="entry name" value="Leu-bd"/>
</dbReference>
<name>A0A1W1UWZ9_9DEIO</name>
<keyword evidence="2 3" id="KW-0732">Signal</keyword>